<dbReference type="GO" id="GO:0005886">
    <property type="term" value="C:plasma membrane"/>
    <property type="evidence" value="ECO:0007669"/>
    <property type="project" value="UniProtKB-SubCell"/>
</dbReference>
<sequence>MKKIIHVKIKKGSPAQILLWIILFLALLVFSIPFLFMITNSFEKFSYALPYPPKLFPSRLNFTAYQYVFHLPVFMTAVKNSLINTVVTALAAVFVSTLSAYAFARISFPGRDTIFHIYLFTLMMPGFLNIIPQFIILSKISLPGFSGGLVGTRFGLVLVYVAAGVCGNTFFLRNFFRSMPDALSESAIMDGGGHGTIFFKIMLPLSKPAIGTMSILAIQGFWEEYFTAKVLVGAKENMITLPLLLQRLNGQYATRWEWVFAASIISLIPIITLFILFQKKMVIGGLTEGSVKG</sequence>
<feature type="transmembrane region" description="Helical" evidence="7">
    <location>
        <begin position="82"/>
        <end position="103"/>
    </location>
</feature>
<dbReference type="Pfam" id="PF00528">
    <property type="entry name" value="BPD_transp_1"/>
    <property type="match status" value="1"/>
</dbReference>
<dbReference type="InterPro" id="IPR000515">
    <property type="entry name" value="MetI-like"/>
</dbReference>
<keyword evidence="3" id="KW-1003">Cell membrane</keyword>
<keyword evidence="4 7" id="KW-0812">Transmembrane</keyword>
<feature type="transmembrane region" description="Helical" evidence="7">
    <location>
        <begin position="157"/>
        <end position="176"/>
    </location>
</feature>
<evidence type="ECO:0000256" key="7">
    <source>
        <dbReference type="RuleBase" id="RU363032"/>
    </source>
</evidence>
<keyword evidence="5 7" id="KW-1133">Transmembrane helix</keyword>
<dbReference type="CDD" id="cd06261">
    <property type="entry name" value="TM_PBP2"/>
    <property type="match status" value="1"/>
</dbReference>
<dbReference type="SUPFAM" id="SSF161098">
    <property type="entry name" value="MetI-like"/>
    <property type="match status" value="1"/>
</dbReference>
<dbReference type="PROSITE" id="PS50928">
    <property type="entry name" value="ABC_TM1"/>
    <property type="match status" value="1"/>
</dbReference>
<evidence type="ECO:0000313" key="10">
    <source>
        <dbReference type="Proteomes" id="UP000184386"/>
    </source>
</evidence>
<dbReference type="OrthoDB" id="156617at2"/>
<dbReference type="AlphaFoldDB" id="A0A1M6YWI8"/>
<dbReference type="PANTHER" id="PTHR43744:SF8">
    <property type="entry name" value="SN-GLYCEROL-3-PHOSPHATE TRANSPORT SYSTEM PERMEASE PROTEIN UGPE"/>
    <property type="match status" value="1"/>
</dbReference>
<keyword evidence="2 7" id="KW-0813">Transport</keyword>
<protein>
    <submittedName>
        <fullName evidence="9">Multiple sugar transport system permease protein</fullName>
    </submittedName>
</protein>
<evidence type="ECO:0000259" key="8">
    <source>
        <dbReference type="PROSITE" id="PS50928"/>
    </source>
</evidence>
<feature type="domain" description="ABC transmembrane type-1" evidence="8">
    <location>
        <begin position="78"/>
        <end position="277"/>
    </location>
</feature>
<comment type="subcellular location">
    <subcellularLocation>
        <location evidence="1 7">Cell membrane</location>
        <topology evidence="1 7">Multi-pass membrane protein</topology>
    </subcellularLocation>
</comment>
<evidence type="ECO:0000256" key="1">
    <source>
        <dbReference type="ARBA" id="ARBA00004651"/>
    </source>
</evidence>
<evidence type="ECO:0000313" key="9">
    <source>
        <dbReference type="EMBL" id="SHL22608.1"/>
    </source>
</evidence>
<evidence type="ECO:0000256" key="5">
    <source>
        <dbReference type="ARBA" id="ARBA00022989"/>
    </source>
</evidence>
<proteinExistence type="inferred from homology"/>
<evidence type="ECO:0000256" key="6">
    <source>
        <dbReference type="ARBA" id="ARBA00023136"/>
    </source>
</evidence>
<dbReference type="EMBL" id="FRAC01000027">
    <property type="protein sequence ID" value="SHL22608.1"/>
    <property type="molecule type" value="Genomic_DNA"/>
</dbReference>
<accession>A0A1M6YWI8</accession>
<feature type="transmembrane region" description="Helical" evidence="7">
    <location>
        <begin position="115"/>
        <end position="137"/>
    </location>
</feature>
<feature type="transmembrane region" description="Helical" evidence="7">
    <location>
        <begin position="258"/>
        <end position="277"/>
    </location>
</feature>
<feature type="transmembrane region" description="Helical" evidence="7">
    <location>
        <begin position="17"/>
        <end position="38"/>
    </location>
</feature>
<name>A0A1M6YWI8_9FIRM</name>
<dbReference type="RefSeq" id="WP_073279183.1">
    <property type="nucleotide sequence ID" value="NZ_FRAC01000027.1"/>
</dbReference>
<keyword evidence="9" id="KW-0762">Sugar transport</keyword>
<keyword evidence="6 7" id="KW-0472">Membrane</keyword>
<dbReference type="InterPro" id="IPR035906">
    <property type="entry name" value="MetI-like_sf"/>
</dbReference>
<keyword evidence="10" id="KW-1185">Reference proteome</keyword>
<dbReference type="Gene3D" id="1.10.3720.10">
    <property type="entry name" value="MetI-like"/>
    <property type="match status" value="1"/>
</dbReference>
<dbReference type="STRING" id="1121322.SAMN02745136_04400"/>
<evidence type="ECO:0000256" key="2">
    <source>
        <dbReference type="ARBA" id="ARBA00022448"/>
    </source>
</evidence>
<evidence type="ECO:0000256" key="4">
    <source>
        <dbReference type="ARBA" id="ARBA00022692"/>
    </source>
</evidence>
<dbReference type="Proteomes" id="UP000184386">
    <property type="component" value="Unassembled WGS sequence"/>
</dbReference>
<evidence type="ECO:0000256" key="3">
    <source>
        <dbReference type="ARBA" id="ARBA00022475"/>
    </source>
</evidence>
<dbReference type="GO" id="GO:0055085">
    <property type="term" value="P:transmembrane transport"/>
    <property type="evidence" value="ECO:0007669"/>
    <property type="project" value="InterPro"/>
</dbReference>
<reference evidence="9 10" key="1">
    <citation type="submission" date="2016-11" db="EMBL/GenBank/DDBJ databases">
        <authorList>
            <person name="Jaros S."/>
            <person name="Januszkiewicz K."/>
            <person name="Wedrychowicz H."/>
        </authorList>
    </citation>
    <scope>NUCLEOTIDE SEQUENCE [LARGE SCALE GENOMIC DNA]</scope>
    <source>
        <strain evidence="9 10">DSM 15929</strain>
    </source>
</reference>
<organism evidence="9 10">
    <name type="scientific">Anaerocolumna jejuensis DSM 15929</name>
    <dbReference type="NCBI Taxonomy" id="1121322"/>
    <lineage>
        <taxon>Bacteria</taxon>
        <taxon>Bacillati</taxon>
        <taxon>Bacillota</taxon>
        <taxon>Clostridia</taxon>
        <taxon>Lachnospirales</taxon>
        <taxon>Lachnospiraceae</taxon>
        <taxon>Anaerocolumna</taxon>
    </lineage>
</organism>
<dbReference type="PANTHER" id="PTHR43744">
    <property type="entry name" value="ABC TRANSPORTER PERMEASE PROTEIN MG189-RELATED-RELATED"/>
    <property type="match status" value="1"/>
</dbReference>
<gene>
    <name evidence="9" type="ORF">SAMN02745136_04400</name>
</gene>
<comment type="similarity">
    <text evidence="7">Belongs to the binding-protein-dependent transport system permease family.</text>
</comment>